<dbReference type="Pfam" id="PF22521">
    <property type="entry name" value="HypF_C_2"/>
    <property type="match status" value="1"/>
</dbReference>
<dbReference type="GO" id="GO:0016743">
    <property type="term" value="F:carboxyl- or carbamoyltransferase activity"/>
    <property type="evidence" value="ECO:0007669"/>
    <property type="project" value="TreeGrafter"/>
</dbReference>
<dbReference type="InterPro" id="IPR055128">
    <property type="entry name" value="HypF_C_2"/>
</dbReference>
<reference evidence="2" key="1">
    <citation type="submission" date="2018-06" db="EMBL/GenBank/DDBJ databases">
        <authorList>
            <person name="Zhirakovskaya E."/>
        </authorList>
    </citation>
    <scope>NUCLEOTIDE SEQUENCE</scope>
</reference>
<dbReference type="GO" id="GO:0008270">
    <property type="term" value="F:zinc ion binding"/>
    <property type="evidence" value="ECO:0007669"/>
    <property type="project" value="TreeGrafter"/>
</dbReference>
<accession>A0A3B0UG72</accession>
<dbReference type="EMBL" id="UOES01000600">
    <property type="protein sequence ID" value="VAW29608.1"/>
    <property type="molecule type" value="Genomic_DNA"/>
</dbReference>
<name>A0A3B0UG72_9ZZZZ</name>
<dbReference type="GO" id="GO:0051604">
    <property type="term" value="P:protein maturation"/>
    <property type="evidence" value="ECO:0007669"/>
    <property type="project" value="TreeGrafter"/>
</dbReference>
<dbReference type="PANTHER" id="PTHR42959">
    <property type="entry name" value="CARBAMOYLTRANSFERASE"/>
    <property type="match status" value="1"/>
</dbReference>
<dbReference type="InterPro" id="IPR043129">
    <property type="entry name" value="ATPase_NBD"/>
</dbReference>
<dbReference type="PANTHER" id="PTHR42959:SF1">
    <property type="entry name" value="CARBAMOYLTRANSFERASE HYPF"/>
    <property type="match status" value="1"/>
</dbReference>
<dbReference type="InterPro" id="IPR051060">
    <property type="entry name" value="Carbamoyltrans_HypF-like"/>
</dbReference>
<feature type="domain" description="Carbamoyltransferase Kae1-like" evidence="1">
    <location>
        <begin position="25"/>
        <end position="189"/>
    </location>
</feature>
<gene>
    <name evidence="2" type="ORF">MNBD_BACTEROID06-627</name>
</gene>
<dbReference type="AlphaFoldDB" id="A0A3B0UG72"/>
<dbReference type="SUPFAM" id="SSF53067">
    <property type="entry name" value="Actin-like ATPase domain"/>
    <property type="match status" value="1"/>
</dbReference>
<evidence type="ECO:0000259" key="1">
    <source>
        <dbReference type="Pfam" id="PF22521"/>
    </source>
</evidence>
<protein>
    <submittedName>
        <fullName evidence="2">[NiFe] hydrogenase metallocenter assembly protein HypF</fullName>
    </submittedName>
</protein>
<dbReference type="Gene3D" id="3.30.420.40">
    <property type="match status" value="1"/>
</dbReference>
<sequence>LGVLYELYGDEIFNNGFDLYQDIFKNEELNIIQKMLEKNINSPITSSAGRLFDAVSSLLNISHNSNYEGQSAMKLEFAVDITERGHYPFSIKENKIIEIDWSEIIKTLLDDKNNNIDTSKIAARFHNSLSKIILSVAEIVGKEKVLLSGGCFQNTYLTERTAKLLTEKKYKVYLNQRVPPNDGGIALGQIAAYNVVKKDWLGSL</sequence>
<proteinExistence type="predicted"/>
<organism evidence="2">
    <name type="scientific">hydrothermal vent metagenome</name>
    <dbReference type="NCBI Taxonomy" id="652676"/>
    <lineage>
        <taxon>unclassified sequences</taxon>
        <taxon>metagenomes</taxon>
        <taxon>ecological metagenomes</taxon>
    </lineage>
</organism>
<evidence type="ECO:0000313" key="2">
    <source>
        <dbReference type="EMBL" id="VAW29608.1"/>
    </source>
</evidence>
<feature type="non-terminal residue" evidence="2">
    <location>
        <position position="1"/>
    </location>
</feature>